<name>A0A0M5X095_ECOLX</name>
<dbReference type="EMBL" id="HG530658">
    <property type="protein sequence ID" value="CDI45125.1"/>
    <property type="molecule type" value="Genomic_DNA"/>
</dbReference>
<evidence type="ECO:0000313" key="1">
    <source>
        <dbReference type="EMBL" id="CDI45125.1"/>
    </source>
</evidence>
<dbReference type="AlphaFoldDB" id="A0A0M5X095"/>
<sequence length="40" mass="4226">MGASDSNRSPELKASIRTRTPVWRVKGVKSASGNKIPSGV</sequence>
<proteinExistence type="predicted"/>
<organism evidence="1">
    <name type="scientific">Escherichia coli R178</name>
    <dbReference type="NCBI Taxonomy" id="1408252"/>
    <lineage>
        <taxon>Bacteria</taxon>
        <taxon>Pseudomonadati</taxon>
        <taxon>Pseudomonadota</taxon>
        <taxon>Gammaproteobacteria</taxon>
        <taxon>Enterobacterales</taxon>
        <taxon>Enterobacteriaceae</taxon>
        <taxon>Escherichia</taxon>
    </lineage>
</organism>
<reference evidence="1" key="1">
    <citation type="submission" date="2013-08" db="EMBL/GenBank/DDBJ databases">
        <title>Complete genome of IncHI2 plasmid pRH-R178.</title>
        <authorList>
            <person name="Falgenhauer L."/>
            <person name="Guerra B."/>
            <person name="Imirzalioglu C."/>
            <person name="Chakraborty T."/>
        </authorList>
    </citation>
    <scope>NUCLEOTIDE SEQUENCE [LARGE SCALE GENOMIC DNA]</scope>
    <source>
        <strain evidence="1">R178</strain>
    </source>
</reference>
<accession>A0A0M5X095</accession>
<protein>
    <submittedName>
        <fullName evidence="1">Uncharacterized protein</fullName>
    </submittedName>
</protein>